<evidence type="ECO:0000313" key="3">
    <source>
        <dbReference type="Proteomes" id="UP000324222"/>
    </source>
</evidence>
<comment type="caution">
    <text evidence="2">The sequence shown here is derived from an EMBL/GenBank/DDBJ whole genome shotgun (WGS) entry which is preliminary data.</text>
</comment>
<proteinExistence type="predicted"/>
<feature type="signal peptide" evidence="1">
    <location>
        <begin position="1"/>
        <end position="37"/>
    </location>
</feature>
<feature type="chain" id="PRO_5023150944" evidence="1">
    <location>
        <begin position="38"/>
        <end position="177"/>
    </location>
</feature>
<dbReference type="EMBL" id="VSRR010002580">
    <property type="protein sequence ID" value="MPC32183.1"/>
    <property type="molecule type" value="Genomic_DNA"/>
</dbReference>
<evidence type="ECO:0000313" key="2">
    <source>
        <dbReference type="EMBL" id="MPC32183.1"/>
    </source>
</evidence>
<sequence length="177" mass="19615">MLSISTTWLMLTQLRVLGGARLHAAPLLGMLLPGVSGMQPCKLPLIQAPSWRLLVLELWVGCSSDEFSGIRGVDLKEEVPLDLHLNYLKLLAVFHALQTFCEELSGLAVSVIFDNSMSETSVNVSWSRRPLTTMALPDNSIFTMATLNQILVSHDEIIDNNTPILITNKYYTTSTQQ</sequence>
<protein>
    <submittedName>
        <fullName evidence="2">Uncharacterized protein</fullName>
    </submittedName>
</protein>
<dbReference type="Proteomes" id="UP000324222">
    <property type="component" value="Unassembled WGS sequence"/>
</dbReference>
<gene>
    <name evidence="2" type="ORF">E2C01_025489</name>
</gene>
<keyword evidence="1" id="KW-0732">Signal</keyword>
<organism evidence="2 3">
    <name type="scientific">Portunus trituberculatus</name>
    <name type="common">Swimming crab</name>
    <name type="synonym">Neptunus trituberculatus</name>
    <dbReference type="NCBI Taxonomy" id="210409"/>
    <lineage>
        <taxon>Eukaryota</taxon>
        <taxon>Metazoa</taxon>
        <taxon>Ecdysozoa</taxon>
        <taxon>Arthropoda</taxon>
        <taxon>Crustacea</taxon>
        <taxon>Multicrustacea</taxon>
        <taxon>Malacostraca</taxon>
        <taxon>Eumalacostraca</taxon>
        <taxon>Eucarida</taxon>
        <taxon>Decapoda</taxon>
        <taxon>Pleocyemata</taxon>
        <taxon>Brachyura</taxon>
        <taxon>Eubrachyura</taxon>
        <taxon>Portunoidea</taxon>
        <taxon>Portunidae</taxon>
        <taxon>Portuninae</taxon>
        <taxon>Portunus</taxon>
    </lineage>
</organism>
<name>A0A5B7EGK6_PORTR</name>
<evidence type="ECO:0000256" key="1">
    <source>
        <dbReference type="SAM" id="SignalP"/>
    </source>
</evidence>
<keyword evidence="3" id="KW-1185">Reference proteome</keyword>
<dbReference type="AlphaFoldDB" id="A0A5B7EGK6"/>
<accession>A0A5B7EGK6</accession>
<reference evidence="2 3" key="1">
    <citation type="submission" date="2019-05" db="EMBL/GenBank/DDBJ databases">
        <title>Another draft genome of Portunus trituberculatus and its Hox gene families provides insights of decapod evolution.</title>
        <authorList>
            <person name="Jeong J.-H."/>
            <person name="Song I."/>
            <person name="Kim S."/>
            <person name="Choi T."/>
            <person name="Kim D."/>
            <person name="Ryu S."/>
            <person name="Kim W."/>
        </authorList>
    </citation>
    <scope>NUCLEOTIDE SEQUENCE [LARGE SCALE GENOMIC DNA]</scope>
    <source>
        <tissue evidence="2">Muscle</tissue>
    </source>
</reference>